<evidence type="ECO:0000256" key="1">
    <source>
        <dbReference type="SAM" id="MobiDB-lite"/>
    </source>
</evidence>
<dbReference type="SMART" id="SM00460">
    <property type="entry name" value="TGc"/>
    <property type="match status" value="1"/>
</dbReference>
<dbReference type="InterPro" id="IPR038765">
    <property type="entry name" value="Papain-like_cys_pep_sf"/>
</dbReference>
<keyword evidence="2" id="KW-0472">Membrane</keyword>
<dbReference type="Proteomes" id="UP000321534">
    <property type="component" value="Unassembled WGS sequence"/>
</dbReference>
<dbReference type="SUPFAM" id="SSF54001">
    <property type="entry name" value="Cysteine proteinases"/>
    <property type="match status" value="1"/>
</dbReference>
<feature type="transmembrane region" description="Helical" evidence="2">
    <location>
        <begin position="144"/>
        <end position="160"/>
    </location>
</feature>
<comment type="caution">
    <text evidence="4">The sequence shown here is derived from an EMBL/GenBank/DDBJ whole genome shotgun (WGS) entry which is preliminary data.</text>
</comment>
<gene>
    <name evidence="4" type="ORF">TAE01_08460</name>
</gene>
<feature type="domain" description="Transglutaminase-like" evidence="3">
    <location>
        <begin position="476"/>
        <end position="545"/>
    </location>
</feature>
<accession>A0A512CXT9</accession>
<sequence length="769" mass="83767">MTRRRWRITLLAALATIGAIYPATTLFADNSWLGPVTFIVALVAGLGLAGRGLTRSRGLVVLAQVLVTGYVVLARWTGDSFTLFLPTPATLEAANLLGLQALDTVTRYSVPAPLNDGITFCLVIAVAVVAIAVDAMAATWRSPAAAGLPLLTAYLITTMNSNDVLALRYFVVPVLLWLVMLHTTARAQFGQWGTANSADHSDIDEAAHDRDALRSFTAGALKLGAAGVMVALIVPAVIPHFPPRYLTEGLGRSGDGGGEGSVGFNDTLDLSRSLNNQDQSPVLTYTTTAFTRAPLRVLATSYYSRGQWLVASSTGTRPESPPPLPSLDRRRDYVITVSDNTLAAPRIAAPYPVVAVAMEGTPWSIDPVTRDVRVGRAVSSYRVTYADLAPSPPQLREAGAPDSPDITDDDLSIPDSSRELVQRWSDEVTRGQGNELDKAIAIQDHLRDTSRYTYSLDLGEPRRDAQGRILEPIQNFYETRRGYCVQFATAMIMMARAQGIPARMAIGFLPGQLSGERYVVRASDAHAWPELYFQGYGWLRFEPTPGARAGTPPPYAVLGSDSGPTQGGRGVTESASRSATSVARTTAAAPTVAPVPQQRGVLDRIGAFLTVRNLAVAVAVVVGLLAAFSMPITAWLVRLRRRRAAVTQQDLIEAEWDDLTSHLGDLGILAPDGVTLRQLRERYVGEGHLDEEHATAMRRVTATLEKSRYDRPERTTQQEASRLHDDIRSIRRQVGRTRAWPTRVRSFFWPAAGVSFWRSLPQRLLSRRR</sequence>
<dbReference type="InterPro" id="IPR052901">
    <property type="entry name" value="Bact_TGase-like"/>
</dbReference>
<feature type="transmembrane region" description="Helical" evidence="2">
    <location>
        <begin position="166"/>
        <end position="185"/>
    </location>
</feature>
<evidence type="ECO:0000313" key="4">
    <source>
        <dbReference type="EMBL" id="GEO29036.1"/>
    </source>
</evidence>
<dbReference type="InterPro" id="IPR021878">
    <property type="entry name" value="TgpA_N"/>
</dbReference>
<feature type="transmembrane region" description="Helical" evidence="2">
    <location>
        <begin position="59"/>
        <end position="78"/>
    </location>
</feature>
<feature type="transmembrane region" description="Helical" evidence="2">
    <location>
        <begin position="32"/>
        <end position="50"/>
    </location>
</feature>
<dbReference type="Pfam" id="PF11992">
    <property type="entry name" value="TgpA_N"/>
    <property type="match status" value="1"/>
</dbReference>
<dbReference type="OrthoDB" id="9804023at2"/>
<reference evidence="4 5" key="1">
    <citation type="submission" date="2019-07" db="EMBL/GenBank/DDBJ databases">
        <title>Whole genome shotgun sequence of Terrabacter aerolatus NBRC 106305.</title>
        <authorList>
            <person name="Hosoyama A."/>
            <person name="Uohara A."/>
            <person name="Ohji S."/>
            <person name="Ichikawa N."/>
        </authorList>
    </citation>
    <scope>NUCLEOTIDE SEQUENCE [LARGE SCALE GENOMIC DNA]</scope>
    <source>
        <strain evidence="4 5">NBRC 106305</strain>
    </source>
</reference>
<feature type="transmembrane region" description="Helical" evidence="2">
    <location>
        <begin position="614"/>
        <end position="637"/>
    </location>
</feature>
<proteinExistence type="predicted"/>
<protein>
    <submittedName>
        <fullName evidence="4">Transglutaminase</fullName>
    </submittedName>
</protein>
<name>A0A512CXT9_9MICO</name>
<dbReference type="InterPro" id="IPR002931">
    <property type="entry name" value="Transglutaminase-like"/>
</dbReference>
<feature type="transmembrane region" description="Helical" evidence="2">
    <location>
        <begin position="220"/>
        <end position="238"/>
    </location>
</feature>
<evidence type="ECO:0000259" key="3">
    <source>
        <dbReference type="SMART" id="SM00460"/>
    </source>
</evidence>
<organism evidence="4 5">
    <name type="scientific">Terrabacter aerolatus</name>
    <dbReference type="NCBI Taxonomy" id="422442"/>
    <lineage>
        <taxon>Bacteria</taxon>
        <taxon>Bacillati</taxon>
        <taxon>Actinomycetota</taxon>
        <taxon>Actinomycetes</taxon>
        <taxon>Micrococcales</taxon>
        <taxon>Intrasporangiaceae</taxon>
        <taxon>Terrabacter</taxon>
    </lineage>
</organism>
<keyword evidence="2" id="KW-1133">Transmembrane helix</keyword>
<feature type="transmembrane region" description="Helical" evidence="2">
    <location>
        <begin position="117"/>
        <end position="137"/>
    </location>
</feature>
<dbReference type="RefSeq" id="WP_147063741.1">
    <property type="nucleotide sequence ID" value="NZ_BAAARO010000008.1"/>
</dbReference>
<dbReference type="AlphaFoldDB" id="A0A512CXT9"/>
<dbReference type="EMBL" id="BJYX01000003">
    <property type="protein sequence ID" value="GEO29036.1"/>
    <property type="molecule type" value="Genomic_DNA"/>
</dbReference>
<keyword evidence="2" id="KW-0812">Transmembrane</keyword>
<keyword evidence="5" id="KW-1185">Reference proteome</keyword>
<dbReference type="Gene3D" id="3.10.620.30">
    <property type="match status" value="1"/>
</dbReference>
<feature type="region of interest" description="Disordered" evidence="1">
    <location>
        <begin position="389"/>
        <end position="411"/>
    </location>
</feature>
<dbReference type="Pfam" id="PF01841">
    <property type="entry name" value="Transglut_core"/>
    <property type="match status" value="1"/>
</dbReference>
<dbReference type="PANTHER" id="PTHR42736:SF1">
    <property type="entry name" value="PROTEIN-GLUTAMINE GAMMA-GLUTAMYLTRANSFERASE"/>
    <property type="match status" value="1"/>
</dbReference>
<evidence type="ECO:0000313" key="5">
    <source>
        <dbReference type="Proteomes" id="UP000321534"/>
    </source>
</evidence>
<evidence type="ECO:0000256" key="2">
    <source>
        <dbReference type="SAM" id="Phobius"/>
    </source>
</evidence>
<dbReference type="PANTHER" id="PTHR42736">
    <property type="entry name" value="PROTEIN-GLUTAMINE GAMMA-GLUTAMYLTRANSFERASE"/>
    <property type="match status" value="1"/>
</dbReference>